<feature type="non-terminal residue" evidence="1">
    <location>
        <position position="60"/>
    </location>
</feature>
<dbReference type="AlphaFoldDB" id="A0A8J6I1M7"/>
<name>A0A8J6I1M7_9FIRM</name>
<organism evidence="1 2">
    <name type="scientific">Capillibacterium thermochitinicola</name>
    <dbReference type="NCBI Taxonomy" id="2699427"/>
    <lineage>
        <taxon>Bacteria</taxon>
        <taxon>Bacillati</taxon>
        <taxon>Bacillota</taxon>
        <taxon>Capillibacterium</taxon>
    </lineage>
</organism>
<keyword evidence="2" id="KW-1185">Reference proteome</keyword>
<proteinExistence type="predicted"/>
<accession>A0A8J6I1M7</accession>
<evidence type="ECO:0000313" key="1">
    <source>
        <dbReference type="EMBL" id="MBA2134080.1"/>
    </source>
</evidence>
<sequence>MAYHKNTVNLEKMLLKFLGEPDPMLSMLEWLCHKMMEVEVENKLNAGKGEHSPNRTGYRS</sequence>
<gene>
    <name evidence="1" type="ORF">G5B42_11125</name>
</gene>
<dbReference type="EMBL" id="JAAKDE010000049">
    <property type="protein sequence ID" value="MBA2134080.1"/>
    <property type="molecule type" value="Genomic_DNA"/>
</dbReference>
<protein>
    <submittedName>
        <fullName evidence="1">IS256 family transposase</fullName>
    </submittedName>
</protein>
<comment type="caution">
    <text evidence="1">The sequence shown here is derived from an EMBL/GenBank/DDBJ whole genome shotgun (WGS) entry which is preliminary data.</text>
</comment>
<dbReference type="Proteomes" id="UP000657177">
    <property type="component" value="Unassembled WGS sequence"/>
</dbReference>
<reference evidence="1" key="1">
    <citation type="submission" date="2020-06" db="EMBL/GenBank/DDBJ databases">
        <title>Novel chitinolytic bacterium.</title>
        <authorList>
            <person name="Ungkulpasvich U."/>
            <person name="Kosugi A."/>
            <person name="Uke A."/>
        </authorList>
    </citation>
    <scope>NUCLEOTIDE SEQUENCE</scope>
    <source>
        <strain evidence="1">UUS1-1</strain>
    </source>
</reference>
<evidence type="ECO:0000313" key="2">
    <source>
        <dbReference type="Proteomes" id="UP000657177"/>
    </source>
</evidence>